<dbReference type="GeneTree" id="ENSGT01150000286964"/>
<evidence type="ECO:0000256" key="4">
    <source>
        <dbReference type="PROSITE-ProRule" id="PRU00059"/>
    </source>
</evidence>
<organism evidence="11 12">
    <name type="scientific">Callithrix jacchus</name>
    <name type="common">White-tufted-ear marmoset</name>
    <name type="synonym">Simia Jacchus</name>
    <dbReference type="NCBI Taxonomy" id="9483"/>
    <lineage>
        <taxon>Eukaryota</taxon>
        <taxon>Metazoa</taxon>
        <taxon>Chordata</taxon>
        <taxon>Craniata</taxon>
        <taxon>Vertebrata</taxon>
        <taxon>Euteleostomi</taxon>
        <taxon>Mammalia</taxon>
        <taxon>Eutheria</taxon>
        <taxon>Euarchontoglires</taxon>
        <taxon>Primates</taxon>
        <taxon>Haplorrhini</taxon>
        <taxon>Platyrrhini</taxon>
        <taxon>Cebidae</taxon>
        <taxon>Callitrichinae</taxon>
        <taxon>Callithrix</taxon>
        <taxon>Callithrix</taxon>
    </lineage>
</organism>
<sequence>MVKGSIQQEELTILNIYGPNTGAPRYIRQVLNDLQKDLDSHTIIVGDFNTPLSILDRSTRQKINKDTQGLNSDLEQANLVDIYRTLHPKSTEYTFFSAPHHTYSKIDHIIGSKALLNKCKTTEIITNSLSDHSAIKLELRIQKPTQNRTASWKLNNWLLNVDWVNNEMKAEIKKFFETNENEDTTCQNLWDTFKAVSRGKYIAISAHMRRMERSKIDTLSSKLKELEEQDQKNSKPSRRQEITKIRAELKEIETRKTLQKINKSKSWFFEKINKIDRPLARLIKKKRENNQIDAIKNDKGEITTDSTEIQTIIREYYKQLYAHKLVNLEEMDKFLDSCVLPSLNQEEAETMNRPITRSEVEAAIKSLPHKKSPGPDGFTAEFYQTHKEELVPFLLKLFQTIQKEGILPKSFYETNIILIPKPGRDPTRKENFRPISMMNIDAKIFNKILASRLQQQIKKLIHHDQVGFIPGMQGWFNIRKSINVIHHINRTKNKNHMIISIDAEKAFDKIQQPFMLKTLNKLGIDGTYLKVIKAIYDKPTANIILNGQKLEAFPLKSGTRQGCPLSPLPFNIVLEVLARAIRQEKEIKGIQIGKVEAKLSLFADDMIVYLEDPIASAQKLLKLINNFSKVSGYKINVQKSQAFVYTNNRLKESQIKSELPFAIATKRIKYLGIQLTRNVRDLFKENYKPLLNEIREDTNRWRNIPCSWLGRINIVKMAILPKVIYRINAIPIKLPLTFFTELEKATMNFIWNQKRARIAKSILSKKNTAGGITLPDFKLYYKATVIKTAWYWYQNRDIDQWNKTEAPEATQHTCNNTIFDKPDKNKQWGKDSKFNKWCWENWLAMCRKQKLDPFLTPYTKINSRWIKDLNIRPGTIKTLEGNLGKTIQDIGVGKDFMNKTPRALATKAKIDKWDLIKLHSFCTAKETVTRMDRQPTEWEKIFAVYPSDKGLISRIYKQLKQIYRKKTNKPIQKWAKDMNRYFTKEDIYEANNHMKKCSSSLVIREMQIKTTLRYHLTPVRMAIIKKSGDNRCWRGCGEKGTLLHCWWECKLVQPLWKTVWRFLKALEIEIPFDPAMPLLGIYPKDYKSFYYKDTCIRMFLAALFTIAKTWNQPKCPLIIDWIGKMWHIYTMEYYAAIRNDEFVSFVGTWMNLENIILSKLTQEQKMKHRIFSLIGDGCGHLVTYQDSGTMTSKNYPGTYPNHTVCERTITVPKGKRLILRLGDLDIESQTCASDYLLFTSSSDQYGPFCGSMTVPKELLLNTSEVTVRFESGSHISGRGFLLTYASSDHPDLITCLERASHYLKTEYSKFCPAGCKDIAGDISGNMVDGYRDTSLLCKAAIHAGIIADELGGQISVLQHKGISRYEGILANGVLSRDGSLSDKRFLFTSNGCSRSLSLEPDGQIRASSSWQSVNESGDQIHWSPGQARLQDQGPSWASGDSSNNHKPREWLEIDLGEKKKITGIRTTGSTQSNFNFYVKSFVMNFKNNNSKWKTYKGIVNNEEKVFQGNSNFRDPVQNNFIPPIVARYVRVVPQTWHQRIALKVELIGCQITQGNDSLVWRKTTQSTSVSTEKEDERITRPIPSEEMPTGMNITTVAIPLVLLVALLLAGMGIFAAFRKKKKKGSPYGSAEVQKTDCWKQIKYPFARHQSAEFTISYDNEKEMTQKLDLITSDMADYQQPLMIGTGTVTRKGSTFRPMDTDAEEARAGAEGGHYDCPQRAGRHEYALPLAPPEPEYATPIVERHLLRAHTFSTQSGYRVPGPQPGHKHSLSSGGFSPVAGAGAQDRDYQMPQSPQPADSGYDLPKAASAVATESGHPDSQKSPTPPGKSYSAPRDCLTPLNQTAMTALL</sequence>
<dbReference type="CDD" id="cd00057">
    <property type="entry name" value="FA58C"/>
    <property type="match status" value="1"/>
</dbReference>
<evidence type="ECO:0000259" key="10">
    <source>
        <dbReference type="PROSITE" id="PS50878"/>
    </source>
</evidence>
<name>A0A8I3VVJ7_CALJA</name>
<dbReference type="InterPro" id="IPR005135">
    <property type="entry name" value="Endo/exonuclease/phosphatase"/>
</dbReference>
<evidence type="ECO:0000256" key="5">
    <source>
        <dbReference type="SAM" id="MobiDB-lite"/>
    </source>
</evidence>
<dbReference type="CDD" id="cd09076">
    <property type="entry name" value="L1-EN"/>
    <property type="match status" value="1"/>
</dbReference>
<accession>A0A8I3VVJ7</accession>
<feature type="transmembrane region" description="Helical" evidence="6">
    <location>
        <begin position="1596"/>
        <end position="1617"/>
    </location>
</feature>
<keyword evidence="3 4" id="KW-1015">Disulfide bond</keyword>
<dbReference type="InterPro" id="IPR036691">
    <property type="entry name" value="Endo/exonu/phosph_ase_sf"/>
</dbReference>
<dbReference type="PROSITE" id="PS01285">
    <property type="entry name" value="FA58C_1"/>
    <property type="match status" value="1"/>
</dbReference>
<keyword evidence="6" id="KW-0812">Transmembrane</keyword>
<dbReference type="PROSITE" id="PS50878">
    <property type="entry name" value="RT_POL"/>
    <property type="match status" value="1"/>
</dbReference>
<evidence type="ECO:0000313" key="12">
    <source>
        <dbReference type="Proteomes" id="UP000008225"/>
    </source>
</evidence>
<dbReference type="CDD" id="cd00041">
    <property type="entry name" value="CUB"/>
    <property type="match status" value="1"/>
</dbReference>
<dbReference type="SUPFAM" id="SSF56672">
    <property type="entry name" value="DNA/RNA polymerases"/>
    <property type="match status" value="1"/>
</dbReference>
<dbReference type="InterPro" id="IPR008979">
    <property type="entry name" value="Galactose-bd-like_sf"/>
</dbReference>
<dbReference type="PROSITE" id="PS50820">
    <property type="entry name" value="LCCL"/>
    <property type="match status" value="1"/>
</dbReference>
<evidence type="ECO:0000259" key="8">
    <source>
        <dbReference type="PROSITE" id="PS50022"/>
    </source>
</evidence>
<dbReference type="Ensembl" id="ENSCJAT00000132239.1">
    <property type="protein sequence ID" value="ENSCJAP00000080026.1"/>
    <property type="gene ID" value="ENSCJAG00000004257.5"/>
</dbReference>
<dbReference type="FunFam" id="2.60.120.260:FF:000002">
    <property type="entry name" value="Coagulation factor VIII"/>
    <property type="match status" value="1"/>
</dbReference>
<dbReference type="SMART" id="SM00231">
    <property type="entry name" value="FA58C"/>
    <property type="match status" value="1"/>
</dbReference>
<keyword evidence="6" id="KW-0472">Membrane</keyword>
<dbReference type="Pfam" id="PF03815">
    <property type="entry name" value="LCCL"/>
    <property type="match status" value="1"/>
</dbReference>
<keyword evidence="6" id="KW-1133">Transmembrane helix</keyword>
<dbReference type="InterPro" id="IPR035914">
    <property type="entry name" value="Sperma_CUB_dom_sf"/>
</dbReference>
<dbReference type="Gene3D" id="2.60.120.290">
    <property type="entry name" value="Spermadhesin, CUB domain"/>
    <property type="match status" value="1"/>
</dbReference>
<dbReference type="CDD" id="cd01650">
    <property type="entry name" value="RT_nLTR_like"/>
    <property type="match status" value="1"/>
</dbReference>
<feature type="region of interest" description="Disordered" evidence="5">
    <location>
        <begin position="1415"/>
        <end position="1448"/>
    </location>
</feature>
<evidence type="ECO:0000259" key="7">
    <source>
        <dbReference type="PROSITE" id="PS01180"/>
    </source>
</evidence>
<evidence type="ECO:0000313" key="11">
    <source>
        <dbReference type="Ensembl" id="ENSCJAP00000080026.1"/>
    </source>
</evidence>
<dbReference type="PROSITE" id="PS50022">
    <property type="entry name" value="FA58C_3"/>
    <property type="match status" value="1"/>
</dbReference>
<dbReference type="EC" id="2.7.7.49" evidence="1"/>
<feature type="domain" description="LCCL" evidence="9">
    <location>
        <begin position="1289"/>
        <end position="1385"/>
    </location>
</feature>
<feature type="domain" description="F5/8 type C" evidence="8">
    <location>
        <begin position="1392"/>
        <end position="1549"/>
    </location>
</feature>
<dbReference type="Pfam" id="PF03372">
    <property type="entry name" value="Exo_endo_phos"/>
    <property type="match status" value="1"/>
</dbReference>
<dbReference type="Pfam" id="PF00754">
    <property type="entry name" value="F5_F8_type_C"/>
    <property type="match status" value="1"/>
</dbReference>
<feature type="domain" description="CUB" evidence="7">
    <location>
        <begin position="1178"/>
        <end position="1287"/>
    </location>
</feature>
<dbReference type="SUPFAM" id="SSF69848">
    <property type="entry name" value="LCCL domain"/>
    <property type="match status" value="1"/>
</dbReference>
<feature type="compositionally biased region" description="Polar residues" evidence="5">
    <location>
        <begin position="1432"/>
        <end position="1444"/>
    </location>
</feature>
<evidence type="ECO:0000256" key="1">
    <source>
        <dbReference type="ARBA" id="ARBA00012493"/>
    </source>
</evidence>
<dbReference type="GO" id="GO:0003964">
    <property type="term" value="F:RNA-directed DNA polymerase activity"/>
    <property type="evidence" value="ECO:0007669"/>
    <property type="project" value="UniProtKB-EC"/>
</dbReference>
<dbReference type="InterPro" id="IPR000859">
    <property type="entry name" value="CUB_dom"/>
</dbReference>
<feature type="region of interest" description="Disordered" evidence="5">
    <location>
        <begin position="1754"/>
        <end position="1837"/>
    </location>
</feature>
<dbReference type="InterPro" id="IPR004043">
    <property type="entry name" value="LCCL"/>
</dbReference>
<dbReference type="Pfam" id="PF00431">
    <property type="entry name" value="CUB"/>
    <property type="match status" value="1"/>
</dbReference>
<dbReference type="PROSITE" id="PS01180">
    <property type="entry name" value="CUB"/>
    <property type="match status" value="1"/>
</dbReference>
<dbReference type="Pfam" id="PF00078">
    <property type="entry name" value="RVT_1"/>
    <property type="match status" value="1"/>
</dbReference>
<dbReference type="InterPro" id="IPR000421">
    <property type="entry name" value="FA58C"/>
</dbReference>
<dbReference type="SUPFAM" id="SSF56219">
    <property type="entry name" value="DNase I-like"/>
    <property type="match status" value="1"/>
</dbReference>
<dbReference type="Gene3D" id="2.60.120.260">
    <property type="entry name" value="Galactose-binding domain-like"/>
    <property type="match status" value="1"/>
</dbReference>
<feature type="domain" description="Reverse transcriptase" evidence="10">
    <location>
        <begin position="400"/>
        <end position="675"/>
    </location>
</feature>
<dbReference type="SUPFAM" id="SSF49854">
    <property type="entry name" value="Spermadhesin, CUB domain"/>
    <property type="match status" value="1"/>
</dbReference>
<keyword evidence="12" id="KW-1185">Reference proteome</keyword>
<evidence type="ECO:0000259" key="9">
    <source>
        <dbReference type="PROSITE" id="PS50820"/>
    </source>
</evidence>
<reference evidence="11 12" key="1">
    <citation type="submission" date="2009-03" db="EMBL/GenBank/DDBJ databases">
        <authorList>
            <person name="Warren W."/>
            <person name="Ye L."/>
            <person name="Minx P."/>
            <person name="Worley K."/>
            <person name="Gibbs R."/>
            <person name="Wilson R.K."/>
        </authorList>
    </citation>
    <scope>NUCLEOTIDE SEQUENCE [LARGE SCALE GENOMIC DNA]</scope>
</reference>
<keyword evidence="2" id="KW-0597">Phosphoprotein</keyword>
<dbReference type="InterPro" id="IPR036609">
    <property type="entry name" value="LCCL_sf"/>
</dbReference>
<dbReference type="Gene3D" id="2.170.130.20">
    <property type="entry name" value="LCCL-like domain"/>
    <property type="match status" value="1"/>
</dbReference>
<proteinExistence type="predicted"/>
<dbReference type="InterPro" id="IPR043502">
    <property type="entry name" value="DNA/RNA_pol_sf"/>
</dbReference>
<dbReference type="PANTHER" id="PTHR19446">
    <property type="entry name" value="REVERSE TRANSCRIPTASES"/>
    <property type="match status" value="1"/>
</dbReference>
<dbReference type="Gene3D" id="3.60.10.10">
    <property type="entry name" value="Endonuclease/exonuclease/phosphatase"/>
    <property type="match status" value="1"/>
</dbReference>
<reference evidence="11" key="3">
    <citation type="submission" date="2025-09" db="UniProtKB">
        <authorList>
            <consortium name="Ensembl"/>
        </authorList>
    </citation>
    <scope>IDENTIFICATION</scope>
</reference>
<dbReference type="SMART" id="SM00042">
    <property type="entry name" value="CUB"/>
    <property type="match status" value="1"/>
</dbReference>
<reference evidence="11" key="2">
    <citation type="submission" date="2025-08" db="UniProtKB">
        <authorList>
            <consortium name="Ensembl"/>
        </authorList>
    </citation>
    <scope>IDENTIFICATION</scope>
</reference>
<dbReference type="SUPFAM" id="SSF49785">
    <property type="entry name" value="Galactose-binding domain-like"/>
    <property type="match status" value="1"/>
</dbReference>
<protein>
    <recommendedName>
        <fullName evidence="1">RNA-directed DNA polymerase</fullName>
        <ecNumber evidence="1">2.7.7.49</ecNumber>
    </recommendedName>
</protein>
<evidence type="ECO:0000256" key="3">
    <source>
        <dbReference type="ARBA" id="ARBA00023157"/>
    </source>
</evidence>
<feature type="disulfide bond" evidence="4">
    <location>
        <begin position="1178"/>
        <end position="1205"/>
    </location>
</feature>
<dbReference type="InterPro" id="IPR000477">
    <property type="entry name" value="RT_dom"/>
</dbReference>
<evidence type="ECO:0000256" key="6">
    <source>
        <dbReference type="SAM" id="Phobius"/>
    </source>
</evidence>
<dbReference type="SMART" id="SM00603">
    <property type="entry name" value="LCCL"/>
    <property type="match status" value="1"/>
</dbReference>
<evidence type="ECO:0000256" key="2">
    <source>
        <dbReference type="ARBA" id="ARBA00022553"/>
    </source>
</evidence>
<comment type="caution">
    <text evidence="4">Lacks conserved residue(s) required for the propagation of feature annotation.</text>
</comment>
<dbReference type="Proteomes" id="UP000008225">
    <property type="component" value="Chromosome 4"/>
</dbReference>